<dbReference type="InterPro" id="IPR025617">
    <property type="entry name" value="YqzL"/>
</dbReference>
<accession>A0A4R1PUS0</accession>
<sequence length="29" mass="3483">MVTAELFWKVFEATGSIAAYMFYRRLMIH</sequence>
<evidence type="ECO:0000313" key="2">
    <source>
        <dbReference type="Proteomes" id="UP000295063"/>
    </source>
</evidence>
<evidence type="ECO:0000313" key="1">
    <source>
        <dbReference type="EMBL" id="TCL35786.1"/>
    </source>
</evidence>
<proteinExistence type="predicted"/>
<dbReference type="AlphaFoldDB" id="A0A4R1PUS0"/>
<gene>
    <name evidence="1" type="ORF">EV210_11028</name>
</gene>
<dbReference type="Proteomes" id="UP000295063">
    <property type="component" value="Unassembled WGS sequence"/>
</dbReference>
<keyword evidence="2" id="KW-1185">Reference proteome</keyword>
<comment type="caution">
    <text evidence="1">The sequence shown here is derived from an EMBL/GenBank/DDBJ whole genome shotgun (WGS) entry which is preliminary data.</text>
</comment>
<protein>
    <submittedName>
        <fullName evidence="1">YqzL-like protein</fullName>
    </submittedName>
</protein>
<name>A0A4R1PUS0_9FIRM</name>
<dbReference type="Pfam" id="PF14006">
    <property type="entry name" value="YqzL"/>
    <property type="match status" value="1"/>
</dbReference>
<organism evidence="1 2">
    <name type="scientific">Anaerospora hongkongensis</name>
    <dbReference type="NCBI Taxonomy" id="244830"/>
    <lineage>
        <taxon>Bacteria</taxon>
        <taxon>Bacillati</taxon>
        <taxon>Bacillota</taxon>
        <taxon>Negativicutes</taxon>
        <taxon>Selenomonadales</taxon>
        <taxon>Sporomusaceae</taxon>
        <taxon>Anaerospora</taxon>
    </lineage>
</organism>
<dbReference type="EMBL" id="SLUI01000010">
    <property type="protein sequence ID" value="TCL35786.1"/>
    <property type="molecule type" value="Genomic_DNA"/>
</dbReference>
<dbReference type="RefSeq" id="WP_132082106.1">
    <property type="nucleotide sequence ID" value="NZ_DAIMLW010000056.1"/>
</dbReference>
<reference evidence="1 2" key="1">
    <citation type="submission" date="2019-03" db="EMBL/GenBank/DDBJ databases">
        <title>Genomic Encyclopedia of Type Strains, Phase IV (KMG-IV): sequencing the most valuable type-strain genomes for metagenomic binning, comparative biology and taxonomic classification.</title>
        <authorList>
            <person name="Goeker M."/>
        </authorList>
    </citation>
    <scope>NUCLEOTIDE SEQUENCE [LARGE SCALE GENOMIC DNA]</scope>
    <source>
        <strain evidence="1 2">DSM 15969</strain>
    </source>
</reference>